<evidence type="ECO:0000259" key="1">
    <source>
        <dbReference type="PROSITE" id="PS51286"/>
    </source>
</evidence>
<comment type="caution">
    <text evidence="2">The sequence shown here is derived from an EMBL/GenBank/DDBJ whole genome shotgun (WGS) entry which is preliminary data.</text>
</comment>
<feature type="domain" description="RAP" evidence="1">
    <location>
        <begin position="464"/>
        <end position="522"/>
    </location>
</feature>
<proteinExistence type="predicted"/>
<organism evidence="2 3">
    <name type="scientific">Vespula vulgaris</name>
    <name type="common">Yellow jacket</name>
    <name type="synonym">Wasp</name>
    <dbReference type="NCBI Taxonomy" id="7454"/>
    <lineage>
        <taxon>Eukaryota</taxon>
        <taxon>Metazoa</taxon>
        <taxon>Ecdysozoa</taxon>
        <taxon>Arthropoda</taxon>
        <taxon>Hexapoda</taxon>
        <taxon>Insecta</taxon>
        <taxon>Pterygota</taxon>
        <taxon>Neoptera</taxon>
        <taxon>Endopterygota</taxon>
        <taxon>Hymenoptera</taxon>
        <taxon>Apocrita</taxon>
        <taxon>Aculeata</taxon>
        <taxon>Vespoidea</taxon>
        <taxon>Vespidae</taxon>
        <taxon>Vespinae</taxon>
        <taxon>Vespula</taxon>
    </lineage>
</organism>
<dbReference type="Proteomes" id="UP000614350">
    <property type="component" value="Unassembled WGS sequence"/>
</dbReference>
<dbReference type="PROSITE" id="PS51286">
    <property type="entry name" value="RAP"/>
    <property type="match status" value="1"/>
</dbReference>
<dbReference type="InterPro" id="IPR010622">
    <property type="entry name" value="FAST_Leu-rich"/>
</dbReference>
<evidence type="ECO:0000313" key="2">
    <source>
        <dbReference type="EMBL" id="KAF7392733.1"/>
    </source>
</evidence>
<dbReference type="InterPro" id="IPR013584">
    <property type="entry name" value="RAP"/>
</dbReference>
<dbReference type="Pfam" id="PF08368">
    <property type="entry name" value="FAST_2"/>
    <property type="match status" value="1"/>
</dbReference>
<dbReference type="EMBL" id="JACSEA010000009">
    <property type="protein sequence ID" value="KAF7392733.1"/>
    <property type="molecule type" value="Genomic_DNA"/>
</dbReference>
<gene>
    <name evidence="2" type="ORF">HZH66_008566</name>
</gene>
<accession>A0A834N3B9</accession>
<sequence>MTTETIDVIKCIIHYVTSRTFPYWRLSSLLSTSVVNPETNNIAKHDESVIQDDQKYIKKEKVLKDTKIQQTDVTQTSVPVNKFQQNILSNSSINEQINQAKDTKDLMSIINHPNLTIDHVKQILNQISNVKTDVEKKNMAKFSTKVADNLSDSYKKKLQIDNNIGFLSLATPKLIQILKRLSYTNDRNISLLKALTVNITLYSDQLNIRMCGDILYSLAILNYPEESLLDKIMSTLIKEIHHNEYGSVINSIVTSIRLLKYKNQEVLDNIFIWTNNNIEKLRPQDFVAILKCFATFGYTPKNINNLQQYIYGLNQKNVSFNQQLWLDYVWSLTILNRVSTKHVSSILNNEFINSILSKSEKDTVNILKLLNINAAARNILKNYDGPYFDATDKVFSTIIPNKKQKQELVDMLEKTLQEMAPFCFKMNINTKMGFNIDAECCLNSENKFLEYKDNNLKNVKNTRLAIMIHSYHEYSKGEEDILGIIKFYNNLLNAQGYKVLNISYQSFSINDILLKRVKFLNHKINSLQKSVK</sequence>
<reference evidence="2" key="1">
    <citation type="journal article" date="2020" name="G3 (Bethesda)">
        <title>High-Quality Assemblies for Three Invasive Social Wasps from the &lt;i&gt;Vespula&lt;/i&gt; Genus.</title>
        <authorList>
            <person name="Harrop T.W.R."/>
            <person name="Guhlin J."/>
            <person name="McLaughlin G.M."/>
            <person name="Permina E."/>
            <person name="Stockwell P."/>
            <person name="Gilligan J."/>
            <person name="Le Lec M.F."/>
            <person name="Gruber M.A.M."/>
            <person name="Quinn O."/>
            <person name="Lovegrove M."/>
            <person name="Duncan E.J."/>
            <person name="Remnant E.J."/>
            <person name="Van Eeckhoven J."/>
            <person name="Graham B."/>
            <person name="Knapp R.A."/>
            <person name="Langford K.W."/>
            <person name="Kronenberg Z."/>
            <person name="Press M.O."/>
            <person name="Eacker S.M."/>
            <person name="Wilson-Rankin E.E."/>
            <person name="Purcell J."/>
            <person name="Lester P.J."/>
            <person name="Dearden P.K."/>
        </authorList>
    </citation>
    <scope>NUCLEOTIDE SEQUENCE</scope>
    <source>
        <strain evidence="2">Marl-1</strain>
    </source>
</reference>
<dbReference type="GO" id="GO:0044528">
    <property type="term" value="P:regulation of mitochondrial mRNA stability"/>
    <property type="evidence" value="ECO:0007669"/>
    <property type="project" value="InterPro"/>
</dbReference>
<dbReference type="InterPro" id="IPR013579">
    <property type="entry name" value="FAST_2"/>
</dbReference>
<protein>
    <recommendedName>
        <fullName evidence="1">RAP domain-containing protein</fullName>
    </recommendedName>
</protein>
<dbReference type="AlphaFoldDB" id="A0A834N3B9"/>
<keyword evidence="3" id="KW-1185">Reference proteome</keyword>
<name>A0A834N3B9_VESVU</name>
<dbReference type="Pfam" id="PF06743">
    <property type="entry name" value="FAST_1"/>
    <property type="match status" value="1"/>
</dbReference>
<evidence type="ECO:0000313" key="3">
    <source>
        <dbReference type="Proteomes" id="UP000614350"/>
    </source>
</evidence>